<dbReference type="Proteomes" id="UP000321175">
    <property type="component" value="Unassembled WGS sequence"/>
</dbReference>
<proteinExistence type="inferred from homology"/>
<dbReference type="RefSeq" id="WP_071866233.1">
    <property type="nucleotide sequence ID" value="NZ_BJWA01000005.1"/>
</dbReference>
<evidence type="ECO:0000256" key="8">
    <source>
        <dbReference type="SAM" id="Phobius"/>
    </source>
</evidence>
<dbReference type="PANTHER" id="PTHR16119">
    <property type="entry name" value="TRANSMEMBRANE PROTEIN 144"/>
    <property type="match status" value="1"/>
</dbReference>
<protein>
    <submittedName>
        <fullName evidence="10">Glucose uptake protein</fullName>
    </submittedName>
    <submittedName>
        <fullName evidence="9">Sugar transporter</fullName>
    </submittedName>
</protein>
<accession>A0A1L8V1X0</accession>
<keyword evidence="6 8" id="KW-1133">Transmembrane helix</keyword>
<feature type="transmembrane region" description="Helical" evidence="8">
    <location>
        <begin position="31"/>
        <end position="48"/>
    </location>
</feature>
<keyword evidence="5 8" id="KW-0812">Transmembrane</keyword>
<keyword evidence="12" id="KW-1185">Reference proteome</keyword>
<feature type="transmembrane region" description="Helical" evidence="8">
    <location>
        <begin position="118"/>
        <end position="136"/>
    </location>
</feature>
<evidence type="ECO:0000256" key="1">
    <source>
        <dbReference type="ARBA" id="ARBA00004651"/>
    </source>
</evidence>
<reference evidence="9 12" key="2">
    <citation type="submission" date="2019-07" db="EMBL/GenBank/DDBJ databases">
        <title>Whole genome shotgun sequence of Enterococcus mundtii NBRC 100490.</title>
        <authorList>
            <person name="Hosoyama A."/>
            <person name="Uohara A."/>
            <person name="Ohji S."/>
            <person name="Ichikawa N."/>
        </authorList>
    </citation>
    <scope>NUCLEOTIDE SEQUENCE [LARGE SCALE GENOMIC DNA]</scope>
    <source>
        <strain evidence="9 12">NBRC 100490</strain>
    </source>
</reference>
<dbReference type="Gene3D" id="1.10.3730.20">
    <property type="match status" value="1"/>
</dbReference>
<dbReference type="SUPFAM" id="SSF103481">
    <property type="entry name" value="Multidrug resistance efflux transporter EmrE"/>
    <property type="match status" value="1"/>
</dbReference>
<evidence type="ECO:0000313" key="11">
    <source>
        <dbReference type="Proteomes" id="UP000195024"/>
    </source>
</evidence>
<dbReference type="PANTHER" id="PTHR16119:SF17">
    <property type="entry name" value="TRANSMEMBRANE PROTEIN 144"/>
    <property type="match status" value="1"/>
</dbReference>
<sequence length="283" mass="29251">MGILIALIPAIGWGIQPLVLKKIGGRPTNEILGTGIGALLVGLVVQLFMSPGGISITTFLISLLSGAFWVIGQIGQYTTFNLIGVSKTMPISTAMQLVGTSLIGVFAFGEWAGTTGKVIGGVAIVLLVIGSALTAVTDGGSKQGGITKGISILASTSIGYWVYSALPKLVNADGVAIFFPQMLGVFLAAAIYVVLKQPKAYGDGKSWKATIVGVIFSLAAFAYIFSANANGVATAYIITQLNVVISTLGGMVILHEKKSKKELRYTLIGLALIVGGSMITVLI</sequence>
<organism evidence="10 11">
    <name type="scientific">Enterococcus mundtii</name>
    <dbReference type="NCBI Taxonomy" id="53346"/>
    <lineage>
        <taxon>Bacteria</taxon>
        <taxon>Bacillati</taxon>
        <taxon>Bacillota</taxon>
        <taxon>Bacilli</taxon>
        <taxon>Lactobacillales</taxon>
        <taxon>Enterococcaceae</taxon>
        <taxon>Enterococcus</taxon>
    </lineage>
</organism>
<dbReference type="EMBL" id="NGMS01000001">
    <property type="protein sequence ID" value="OTP27581.1"/>
    <property type="molecule type" value="Genomic_DNA"/>
</dbReference>
<dbReference type="GO" id="GO:0015144">
    <property type="term" value="F:carbohydrate transmembrane transporter activity"/>
    <property type="evidence" value="ECO:0007669"/>
    <property type="project" value="InterPro"/>
</dbReference>
<keyword evidence="3" id="KW-0813">Transport</keyword>
<comment type="subcellular location">
    <subcellularLocation>
        <location evidence="1">Cell membrane</location>
        <topology evidence="1">Multi-pass membrane protein</topology>
    </subcellularLocation>
</comment>
<dbReference type="Pfam" id="PF06800">
    <property type="entry name" value="Sugar_transport"/>
    <property type="match status" value="1"/>
</dbReference>
<feature type="transmembrane region" description="Helical" evidence="8">
    <location>
        <begin position="265"/>
        <end position="282"/>
    </location>
</feature>
<comment type="similarity">
    <text evidence="2">Belongs to the GRP transporter (TC 2.A.7.5) family.</text>
</comment>
<evidence type="ECO:0000256" key="5">
    <source>
        <dbReference type="ARBA" id="ARBA00022692"/>
    </source>
</evidence>
<keyword evidence="7 8" id="KW-0472">Membrane</keyword>
<evidence type="ECO:0000256" key="3">
    <source>
        <dbReference type="ARBA" id="ARBA00022448"/>
    </source>
</evidence>
<feature type="transmembrane region" description="Helical" evidence="8">
    <location>
        <begin position="54"/>
        <end position="72"/>
    </location>
</feature>
<feature type="transmembrane region" description="Helical" evidence="8">
    <location>
        <begin position="207"/>
        <end position="226"/>
    </location>
</feature>
<dbReference type="GO" id="GO:0005886">
    <property type="term" value="C:plasma membrane"/>
    <property type="evidence" value="ECO:0007669"/>
    <property type="project" value="UniProtKB-SubCell"/>
</dbReference>
<comment type="caution">
    <text evidence="10">The sequence shown here is derived from an EMBL/GenBank/DDBJ whole genome shotgun (WGS) entry which is preliminary data.</text>
</comment>
<evidence type="ECO:0000313" key="9">
    <source>
        <dbReference type="EMBL" id="GEL79916.1"/>
    </source>
</evidence>
<dbReference type="InterPro" id="IPR037185">
    <property type="entry name" value="EmrE-like"/>
</dbReference>
<dbReference type="GeneID" id="60999581"/>
<feature type="transmembrane region" description="Helical" evidence="8">
    <location>
        <begin position="175"/>
        <end position="195"/>
    </location>
</feature>
<reference evidence="10 11" key="1">
    <citation type="submission" date="2017-05" db="EMBL/GenBank/DDBJ databases">
        <title>The Genome Sequence of Enterococcus mundtii 6B1_DIV0119.</title>
        <authorList>
            <consortium name="The Broad Institute Genomics Platform"/>
            <consortium name="The Broad Institute Genomic Center for Infectious Diseases"/>
            <person name="Earl A."/>
            <person name="Manson A."/>
            <person name="Schwartman J."/>
            <person name="Gilmore M."/>
            <person name="Abouelleil A."/>
            <person name="Cao P."/>
            <person name="Chapman S."/>
            <person name="Cusick C."/>
            <person name="Shea T."/>
            <person name="Young S."/>
            <person name="Neafsey D."/>
            <person name="Nusbaum C."/>
            <person name="Birren B."/>
        </authorList>
    </citation>
    <scope>NUCLEOTIDE SEQUENCE [LARGE SCALE GENOMIC DNA]</scope>
    <source>
        <strain evidence="10 11">6B1_DIV0119</strain>
    </source>
</reference>
<evidence type="ECO:0000256" key="7">
    <source>
        <dbReference type="ARBA" id="ARBA00023136"/>
    </source>
</evidence>
<evidence type="ECO:0000313" key="12">
    <source>
        <dbReference type="Proteomes" id="UP000321175"/>
    </source>
</evidence>
<dbReference type="CDD" id="cd23110">
    <property type="entry name" value="GRP"/>
    <property type="match status" value="1"/>
</dbReference>
<dbReference type="AlphaFoldDB" id="A0A1L8V1X0"/>
<evidence type="ECO:0000256" key="4">
    <source>
        <dbReference type="ARBA" id="ARBA00022597"/>
    </source>
</evidence>
<evidence type="ECO:0000256" key="2">
    <source>
        <dbReference type="ARBA" id="ARBA00006117"/>
    </source>
</evidence>
<feature type="transmembrane region" description="Helical" evidence="8">
    <location>
        <begin position="232"/>
        <end position="253"/>
    </location>
</feature>
<dbReference type="InterPro" id="IPR010651">
    <property type="entry name" value="Sugar_transport"/>
</dbReference>
<dbReference type="EMBL" id="BJWA01000005">
    <property type="protein sequence ID" value="GEL79916.1"/>
    <property type="molecule type" value="Genomic_DNA"/>
</dbReference>
<gene>
    <name evidence="10" type="ORF">A5802_001316</name>
    <name evidence="9" type="ORF">EMU01_10600</name>
</gene>
<feature type="transmembrane region" description="Helical" evidence="8">
    <location>
        <begin position="93"/>
        <end position="112"/>
    </location>
</feature>
<evidence type="ECO:0000313" key="10">
    <source>
        <dbReference type="EMBL" id="OTP27581.1"/>
    </source>
</evidence>
<name>A0A1L8V1X0_ENTMU</name>
<dbReference type="Proteomes" id="UP000195024">
    <property type="component" value="Unassembled WGS sequence"/>
</dbReference>
<keyword evidence="4 9" id="KW-0762">Sugar transport</keyword>
<evidence type="ECO:0000256" key="6">
    <source>
        <dbReference type="ARBA" id="ARBA00022989"/>
    </source>
</evidence>